<gene>
    <name evidence="1" type="ORF">ACFFQ6_22535</name>
</gene>
<accession>A0ABV5XJ54</accession>
<dbReference type="Pfam" id="PF20218">
    <property type="entry name" value="DUF6578"/>
    <property type="match status" value="1"/>
</dbReference>
<keyword evidence="2" id="KW-1185">Reference proteome</keyword>
<dbReference type="RefSeq" id="WP_378375447.1">
    <property type="nucleotide sequence ID" value="NZ_JBHMAS010000049.1"/>
</dbReference>
<sequence length="127" mass="14199">MDDYNVVTVRIETWEFECCAPLPVVGEKSSWALHPIQKSLWFDGSVHGGIYPDEVEPTAGIVRSIRLERGEFLEQGSGRWLLVPGSIDLVRVEKVPRFFRGMSSLVAGRRGWMETAVVVELAVLARG</sequence>
<evidence type="ECO:0000313" key="1">
    <source>
        <dbReference type="EMBL" id="MFB9782485.1"/>
    </source>
</evidence>
<name>A0ABV5XJ54_9NOCA</name>
<organism evidence="1 2">
    <name type="scientific">Rhodococcus baikonurensis</name>
    <dbReference type="NCBI Taxonomy" id="172041"/>
    <lineage>
        <taxon>Bacteria</taxon>
        <taxon>Bacillati</taxon>
        <taxon>Actinomycetota</taxon>
        <taxon>Actinomycetes</taxon>
        <taxon>Mycobacteriales</taxon>
        <taxon>Nocardiaceae</taxon>
        <taxon>Rhodococcus</taxon>
        <taxon>Rhodococcus erythropolis group</taxon>
    </lineage>
</organism>
<comment type="caution">
    <text evidence="1">The sequence shown here is derived from an EMBL/GenBank/DDBJ whole genome shotgun (WGS) entry which is preliminary data.</text>
</comment>
<dbReference type="Proteomes" id="UP001589587">
    <property type="component" value="Unassembled WGS sequence"/>
</dbReference>
<reference evidence="1 2" key="1">
    <citation type="submission" date="2024-09" db="EMBL/GenBank/DDBJ databases">
        <authorList>
            <person name="Sun Q."/>
            <person name="Mori K."/>
        </authorList>
    </citation>
    <scope>NUCLEOTIDE SEQUENCE [LARGE SCALE GENOMIC DNA]</scope>
    <source>
        <strain evidence="1 2">JCM 11411</strain>
    </source>
</reference>
<dbReference type="InterPro" id="IPR046485">
    <property type="entry name" value="DUF6578"/>
</dbReference>
<dbReference type="EMBL" id="JBHMAS010000049">
    <property type="protein sequence ID" value="MFB9782485.1"/>
    <property type="molecule type" value="Genomic_DNA"/>
</dbReference>
<protein>
    <submittedName>
        <fullName evidence="1">DUF6578 domain-containing protein</fullName>
    </submittedName>
</protein>
<evidence type="ECO:0000313" key="2">
    <source>
        <dbReference type="Proteomes" id="UP001589587"/>
    </source>
</evidence>
<proteinExistence type="predicted"/>